<feature type="region of interest" description="Disordered" evidence="1">
    <location>
        <begin position="49"/>
        <end position="129"/>
    </location>
</feature>
<dbReference type="GO" id="GO:0004623">
    <property type="term" value="F:phospholipase A2 activity"/>
    <property type="evidence" value="ECO:0007669"/>
    <property type="project" value="InterPro"/>
</dbReference>
<accession>E4Z0A3</accession>
<name>E4Z0A3_OIKDI</name>
<dbReference type="GO" id="GO:0050482">
    <property type="term" value="P:arachidonate secretion"/>
    <property type="evidence" value="ECO:0007669"/>
    <property type="project" value="InterPro"/>
</dbReference>
<sequence length="318" mass="33950">QTLSTTSITTLSSSLTTSSSTLSLSSTAATTTSTSVSMTISSVTSTSLSSTALPTTSTSAGTSRAPTTTNMTTSTSLTTSSSISSSSSSSSSRSSTTSFQQTSPIISSTSTTSSSLTTSPQISTTTSQSSIPPLVDWIIWRLGDDFPPEVVNSLLGSYGCASRGFPDDPFAPSLGKPVDGIDKALLRWKKCIRCAMSVEFDGRIQIPSYIWPESEICDMSGLEKAICECDKHVATELLNFQDENGNLLATNADFDESKCVKNGNEDGNHKRDDFCCKKKNGAFQMYNSERFCCEFESLHLAGSCVFEEGIQYKPELFV</sequence>
<evidence type="ECO:0000313" key="2">
    <source>
        <dbReference type="EMBL" id="CBY41131.1"/>
    </source>
</evidence>
<proteinExistence type="predicted"/>
<dbReference type="AlphaFoldDB" id="E4Z0A3"/>
<dbReference type="Gene3D" id="1.20.90.10">
    <property type="entry name" value="Phospholipase A2 domain"/>
    <property type="match status" value="1"/>
</dbReference>
<dbReference type="SUPFAM" id="SSF48619">
    <property type="entry name" value="Phospholipase A2, PLA2"/>
    <property type="match status" value="1"/>
</dbReference>
<organism evidence="2">
    <name type="scientific">Oikopleura dioica</name>
    <name type="common">Tunicate</name>
    <dbReference type="NCBI Taxonomy" id="34765"/>
    <lineage>
        <taxon>Eukaryota</taxon>
        <taxon>Metazoa</taxon>
        <taxon>Chordata</taxon>
        <taxon>Tunicata</taxon>
        <taxon>Appendicularia</taxon>
        <taxon>Copelata</taxon>
        <taxon>Oikopleuridae</taxon>
        <taxon>Oikopleura</taxon>
    </lineage>
</organism>
<dbReference type="InterPro" id="IPR036444">
    <property type="entry name" value="PLipase_A2_dom_sf"/>
</dbReference>
<reference evidence="2" key="1">
    <citation type="journal article" date="2010" name="Science">
        <title>Plasticity of animal genome architecture unmasked by rapid evolution of a pelagic tunicate.</title>
        <authorList>
            <person name="Denoeud F."/>
            <person name="Henriet S."/>
            <person name="Mungpakdee S."/>
            <person name="Aury J.M."/>
            <person name="Da Silva C."/>
            <person name="Brinkmann H."/>
            <person name="Mikhaleva J."/>
            <person name="Olsen L.C."/>
            <person name="Jubin C."/>
            <person name="Canestro C."/>
            <person name="Bouquet J.M."/>
            <person name="Danks G."/>
            <person name="Poulain J."/>
            <person name="Campsteijn C."/>
            <person name="Adamski M."/>
            <person name="Cross I."/>
            <person name="Yadetie F."/>
            <person name="Muffato M."/>
            <person name="Louis A."/>
            <person name="Butcher S."/>
            <person name="Tsagkogeorga G."/>
            <person name="Konrad A."/>
            <person name="Singh S."/>
            <person name="Jensen M.F."/>
            <person name="Cong E.H."/>
            <person name="Eikeseth-Otteraa H."/>
            <person name="Noel B."/>
            <person name="Anthouard V."/>
            <person name="Porcel B.M."/>
            <person name="Kachouri-Lafond R."/>
            <person name="Nishino A."/>
            <person name="Ugolini M."/>
            <person name="Chourrout P."/>
            <person name="Nishida H."/>
            <person name="Aasland R."/>
            <person name="Huzurbazar S."/>
            <person name="Westhof E."/>
            <person name="Delsuc F."/>
            <person name="Lehrach H."/>
            <person name="Reinhardt R."/>
            <person name="Weissenbach J."/>
            <person name="Roy S.W."/>
            <person name="Artiguenave F."/>
            <person name="Postlethwait J.H."/>
            <person name="Manak J.R."/>
            <person name="Thompson E.M."/>
            <person name="Jaillon O."/>
            <person name="Du Pasquier L."/>
            <person name="Boudinot P."/>
            <person name="Liberles D.A."/>
            <person name="Volff J.N."/>
            <person name="Philippe H."/>
            <person name="Lenhard B."/>
            <person name="Roest Crollius H."/>
            <person name="Wincker P."/>
            <person name="Chourrout D."/>
        </authorList>
    </citation>
    <scope>NUCLEOTIDE SEQUENCE [LARGE SCALE GENOMIC DNA]</scope>
</reference>
<dbReference type="EMBL" id="FN656283">
    <property type="protein sequence ID" value="CBY41131.1"/>
    <property type="molecule type" value="Genomic_DNA"/>
</dbReference>
<gene>
    <name evidence="2" type="ORF">GSOID_T00023186001</name>
</gene>
<dbReference type="Proteomes" id="UP000011014">
    <property type="component" value="Unassembled WGS sequence"/>
</dbReference>
<dbReference type="GO" id="GO:0006644">
    <property type="term" value="P:phospholipid metabolic process"/>
    <property type="evidence" value="ECO:0007669"/>
    <property type="project" value="InterPro"/>
</dbReference>
<evidence type="ECO:0000256" key="1">
    <source>
        <dbReference type="SAM" id="MobiDB-lite"/>
    </source>
</evidence>
<feature type="non-terminal residue" evidence="2">
    <location>
        <position position="1"/>
    </location>
</feature>
<protein>
    <submittedName>
        <fullName evidence="2">Uncharacterized protein</fullName>
    </submittedName>
</protein>